<feature type="transmembrane region" description="Helical" evidence="6">
    <location>
        <begin position="167"/>
        <end position="190"/>
    </location>
</feature>
<evidence type="ECO:0000259" key="7">
    <source>
        <dbReference type="Pfam" id="PF09335"/>
    </source>
</evidence>
<evidence type="ECO:0000256" key="3">
    <source>
        <dbReference type="ARBA" id="ARBA00022692"/>
    </source>
</evidence>
<dbReference type="Pfam" id="PF09335">
    <property type="entry name" value="VTT_dom"/>
    <property type="match status" value="1"/>
</dbReference>
<protein>
    <recommendedName>
        <fullName evidence="7">VTT domain-containing protein</fullName>
    </recommendedName>
</protein>
<dbReference type="PANTHER" id="PTHR42709:SF6">
    <property type="entry name" value="UNDECAPRENYL PHOSPHATE TRANSPORTER A"/>
    <property type="match status" value="1"/>
</dbReference>
<sequence length="205" mass="22404">MFDGTIQYVIDLSRDMGLLGIGIGMFLESMGIPFGSIPLIFGSGYLLNEGKASYITLVFVSAAGSTLGSIVSYYVGYHMGNVIRRYNKKDRLVRHEKKVQDFIKKYGRISIVFAQLFGPTRTFISLPAGALKMNIREFVVGTLVGAIIFAGAMVSVSSLLQQVTRQIAAYLGIPVWLSFALAVFSIVLLIRLYVIAKNLNGDSEG</sequence>
<feature type="domain" description="VTT" evidence="7">
    <location>
        <begin position="39"/>
        <end position="156"/>
    </location>
</feature>
<keyword evidence="4 6" id="KW-1133">Transmembrane helix</keyword>
<feature type="transmembrane region" description="Helical" evidence="6">
    <location>
        <begin position="18"/>
        <end position="41"/>
    </location>
</feature>
<accession>A0A0G0YIG5</accession>
<comment type="caution">
    <text evidence="8">The sequence shown here is derived from an EMBL/GenBank/DDBJ whole genome shotgun (WGS) entry which is preliminary data.</text>
</comment>
<dbReference type="PANTHER" id="PTHR42709">
    <property type="entry name" value="ALKALINE PHOSPHATASE LIKE PROTEIN"/>
    <property type="match status" value="1"/>
</dbReference>
<keyword evidence="5 6" id="KW-0472">Membrane</keyword>
<comment type="subcellular location">
    <subcellularLocation>
        <location evidence="1">Cell membrane</location>
        <topology evidence="1">Multi-pass membrane protein</topology>
    </subcellularLocation>
</comment>
<keyword evidence="3 6" id="KW-0812">Transmembrane</keyword>
<proteinExistence type="predicted"/>
<evidence type="ECO:0000256" key="4">
    <source>
        <dbReference type="ARBA" id="ARBA00022989"/>
    </source>
</evidence>
<dbReference type="InterPro" id="IPR051311">
    <property type="entry name" value="DedA_domain"/>
</dbReference>
<dbReference type="GO" id="GO:0005886">
    <property type="term" value="C:plasma membrane"/>
    <property type="evidence" value="ECO:0007669"/>
    <property type="project" value="UniProtKB-SubCell"/>
</dbReference>
<feature type="transmembrane region" description="Helical" evidence="6">
    <location>
        <begin position="53"/>
        <end position="75"/>
    </location>
</feature>
<evidence type="ECO:0000313" key="9">
    <source>
        <dbReference type="Proteomes" id="UP000033869"/>
    </source>
</evidence>
<evidence type="ECO:0000256" key="6">
    <source>
        <dbReference type="SAM" id="Phobius"/>
    </source>
</evidence>
<dbReference type="EMBL" id="LCBL01000002">
    <property type="protein sequence ID" value="KKS09336.1"/>
    <property type="molecule type" value="Genomic_DNA"/>
</dbReference>
<evidence type="ECO:0000313" key="8">
    <source>
        <dbReference type="EMBL" id="KKS09336.1"/>
    </source>
</evidence>
<feature type="transmembrane region" description="Helical" evidence="6">
    <location>
        <begin position="138"/>
        <end position="161"/>
    </location>
</feature>
<evidence type="ECO:0000256" key="1">
    <source>
        <dbReference type="ARBA" id="ARBA00004651"/>
    </source>
</evidence>
<evidence type="ECO:0000256" key="5">
    <source>
        <dbReference type="ARBA" id="ARBA00023136"/>
    </source>
</evidence>
<dbReference type="AlphaFoldDB" id="A0A0G0YIG5"/>
<dbReference type="InterPro" id="IPR032816">
    <property type="entry name" value="VTT_dom"/>
</dbReference>
<name>A0A0G0YIG5_UNCC2</name>
<keyword evidence="2" id="KW-1003">Cell membrane</keyword>
<organism evidence="8 9">
    <name type="scientific">candidate division CPR2 bacterium GW2011_GWC1_41_48</name>
    <dbReference type="NCBI Taxonomy" id="1618344"/>
    <lineage>
        <taxon>Bacteria</taxon>
        <taxon>Bacteria division CPR2</taxon>
    </lineage>
</organism>
<dbReference type="Proteomes" id="UP000033869">
    <property type="component" value="Unassembled WGS sequence"/>
</dbReference>
<evidence type="ECO:0000256" key="2">
    <source>
        <dbReference type="ARBA" id="ARBA00022475"/>
    </source>
</evidence>
<gene>
    <name evidence="8" type="ORF">UU65_C0002G0114</name>
</gene>
<reference evidence="8 9" key="1">
    <citation type="journal article" date="2015" name="Nature">
        <title>rRNA introns, odd ribosomes, and small enigmatic genomes across a large radiation of phyla.</title>
        <authorList>
            <person name="Brown C.T."/>
            <person name="Hug L.A."/>
            <person name="Thomas B.C."/>
            <person name="Sharon I."/>
            <person name="Castelle C.J."/>
            <person name="Singh A."/>
            <person name="Wilkins M.J."/>
            <person name="Williams K.H."/>
            <person name="Banfield J.F."/>
        </authorList>
    </citation>
    <scope>NUCLEOTIDE SEQUENCE [LARGE SCALE GENOMIC DNA]</scope>
</reference>